<comment type="subcellular location">
    <subcellularLocation>
        <location evidence="1">Secreted</location>
    </subcellularLocation>
</comment>
<dbReference type="EMBL" id="GG666521">
    <property type="protein sequence ID" value="EEN59277.1"/>
    <property type="molecule type" value="Genomic_DNA"/>
</dbReference>
<gene>
    <name evidence="7" type="ORF">BRAFLDRAFT_226370</name>
</gene>
<evidence type="ECO:0000313" key="7">
    <source>
        <dbReference type="EMBL" id="EEN59277.1"/>
    </source>
</evidence>
<feature type="domain" description="Thyroglobulin type-1" evidence="6">
    <location>
        <begin position="6"/>
        <end position="69"/>
    </location>
</feature>
<organism>
    <name type="scientific">Branchiostoma floridae</name>
    <name type="common">Florida lancelet</name>
    <name type="synonym">Amphioxus</name>
    <dbReference type="NCBI Taxonomy" id="7739"/>
    <lineage>
        <taxon>Eukaryota</taxon>
        <taxon>Metazoa</taxon>
        <taxon>Chordata</taxon>
        <taxon>Cephalochordata</taxon>
        <taxon>Leptocardii</taxon>
        <taxon>Amphioxiformes</taxon>
        <taxon>Branchiostomatidae</taxon>
        <taxon>Branchiostoma</taxon>
    </lineage>
</organism>
<sequence>PAPEPKTKCEIERDSAVRRPGAFIKQCDDKGKYRVVQCHGSTGYCFCANPNDGAIFDETGNRGQPKQDCDK</sequence>
<protein>
    <recommendedName>
        <fullName evidence="6">Thyroglobulin type-1 domain-containing protein</fullName>
    </recommendedName>
</protein>
<reference evidence="7" key="1">
    <citation type="journal article" date="2008" name="Nature">
        <title>The amphioxus genome and the evolution of the chordate karyotype.</title>
        <authorList>
            <consortium name="US DOE Joint Genome Institute (JGI-PGF)"/>
            <person name="Putnam N.H."/>
            <person name="Butts T."/>
            <person name="Ferrier D.E.K."/>
            <person name="Furlong R.F."/>
            <person name="Hellsten U."/>
            <person name="Kawashima T."/>
            <person name="Robinson-Rechavi M."/>
            <person name="Shoguchi E."/>
            <person name="Terry A."/>
            <person name="Yu J.-K."/>
            <person name="Benito-Gutierrez E.L."/>
            <person name="Dubchak I."/>
            <person name="Garcia-Fernandez J."/>
            <person name="Gibson-Brown J.J."/>
            <person name="Grigoriev I.V."/>
            <person name="Horton A.C."/>
            <person name="de Jong P.J."/>
            <person name="Jurka J."/>
            <person name="Kapitonov V.V."/>
            <person name="Kohara Y."/>
            <person name="Kuroki Y."/>
            <person name="Lindquist E."/>
            <person name="Lucas S."/>
            <person name="Osoegawa K."/>
            <person name="Pennacchio L.A."/>
            <person name="Salamov A.A."/>
            <person name="Satou Y."/>
            <person name="Sauka-Spengler T."/>
            <person name="Schmutz J."/>
            <person name="Shin-I T."/>
            <person name="Toyoda A."/>
            <person name="Bronner-Fraser M."/>
            <person name="Fujiyama A."/>
            <person name="Holland L.Z."/>
            <person name="Holland P.W.H."/>
            <person name="Satoh N."/>
            <person name="Rokhsar D.S."/>
        </authorList>
    </citation>
    <scope>NUCLEOTIDE SEQUENCE [LARGE SCALE GENOMIC DNA]</scope>
    <source>
        <strain evidence="7">S238N-H82</strain>
        <tissue evidence="7">Testes</tissue>
    </source>
</reference>
<comment type="caution">
    <text evidence="5">Lacks conserved residue(s) required for the propagation of feature annotation.</text>
</comment>
<dbReference type="InterPro" id="IPR051950">
    <property type="entry name" value="Dev_reg/Prot_inhib"/>
</dbReference>
<dbReference type="GO" id="GO:0005576">
    <property type="term" value="C:extracellular region"/>
    <property type="evidence" value="ECO:0007669"/>
    <property type="project" value="UniProtKB-SubCell"/>
</dbReference>
<dbReference type="SUPFAM" id="SSF57610">
    <property type="entry name" value="Thyroglobulin type-1 domain"/>
    <property type="match status" value="1"/>
</dbReference>
<dbReference type="PROSITE" id="PS51162">
    <property type="entry name" value="THYROGLOBULIN_1_2"/>
    <property type="match status" value="1"/>
</dbReference>
<evidence type="ECO:0000256" key="1">
    <source>
        <dbReference type="ARBA" id="ARBA00004613"/>
    </source>
</evidence>
<feature type="non-terminal residue" evidence="7">
    <location>
        <position position="1"/>
    </location>
</feature>
<dbReference type="InParanoid" id="C3YKB6"/>
<dbReference type="CDD" id="cd00191">
    <property type="entry name" value="TY"/>
    <property type="match status" value="1"/>
</dbReference>
<name>C3YKB6_BRAFL</name>
<evidence type="ECO:0000259" key="6">
    <source>
        <dbReference type="PROSITE" id="PS51162"/>
    </source>
</evidence>
<dbReference type="PANTHER" id="PTHR12352:SF3">
    <property type="entry name" value="NIDOGEN-2"/>
    <property type="match status" value="1"/>
</dbReference>
<evidence type="ECO:0000256" key="2">
    <source>
        <dbReference type="ARBA" id="ARBA00022525"/>
    </source>
</evidence>
<dbReference type="Gene3D" id="4.10.800.10">
    <property type="entry name" value="Thyroglobulin type-1"/>
    <property type="match status" value="1"/>
</dbReference>
<dbReference type="AlphaFoldDB" id="C3YKB6"/>
<dbReference type="PROSITE" id="PS00484">
    <property type="entry name" value="THYROGLOBULIN_1_1"/>
    <property type="match status" value="1"/>
</dbReference>
<dbReference type="Pfam" id="PF00086">
    <property type="entry name" value="Thyroglobulin_1"/>
    <property type="match status" value="1"/>
</dbReference>
<keyword evidence="3" id="KW-0677">Repeat</keyword>
<keyword evidence="2" id="KW-0964">Secreted</keyword>
<evidence type="ECO:0000256" key="4">
    <source>
        <dbReference type="ARBA" id="ARBA00023157"/>
    </source>
</evidence>
<accession>C3YKB6</accession>
<dbReference type="PANTHER" id="PTHR12352">
    <property type="entry name" value="SECRETED MODULAR CALCIUM-BINDING PROTEIN"/>
    <property type="match status" value="1"/>
</dbReference>
<feature type="disulfide bond" evidence="5">
    <location>
        <begin position="38"/>
        <end position="45"/>
    </location>
</feature>
<dbReference type="InterPro" id="IPR036857">
    <property type="entry name" value="Thyroglobulin_1_sf"/>
</dbReference>
<proteinExistence type="predicted"/>
<evidence type="ECO:0000256" key="5">
    <source>
        <dbReference type="PROSITE-ProRule" id="PRU00500"/>
    </source>
</evidence>
<dbReference type="SMART" id="SM00211">
    <property type="entry name" value="TY"/>
    <property type="match status" value="1"/>
</dbReference>
<evidence type="ECO:0000256" key="3">
    <source>
        <dbReference type="ARBA" id="ARBA00022737"/>
    </source>
</evidence>
<keyword evidence="4 5" id="KW-1015">Disulfide bond</keyword>
<dbReference type="InterPro" id="IPR000716">
    <property type="entry name" value="Thyroglobulin_1"/>
</dbReference>
<feature type="non-terminal residue" evidence="7">
    <location>
        <position position="71"/>
    </location>
</feature>